<dbReference type="Gramene" id="C.cajan_28946.t">
    <property type="protein sequence ID" value="C.cajan_28946.t"/>
    <property type="gene ID" value="C.cajan_28946"/>
</dbReference>
<evidence type="ECO:0000313" key="2">
    <source>
        <dbReference type="Proteomes" id="UP000075243"/>
    </source>
</evidence>
<accession>A0A151S1Q8</accession>
<proteinExistence type="predicted"/>
<dbReference type="EMBL" id="KQ483494">
    <property type="protein sequence ID" value="KYP48684.1"/>
    <property type="molecule type" value="Genomic_DNA"/>
</dbReference>
<dbReference type="STRING" id="3821.A0A151S1Q8"/>
<keyword evidence="2" id="KW-1185">Reference proteome</keyword>
<protein>
    <submittedName>
        <fullName evidence="1">Uncharacterized protein</fullName>
    </submittedName>
</protein>
<organism evidence="1 2">
    <name type="scientific">Cajanus cajan</name>
    <name type="common">Pigeon pea</name>
    <name type="synonym">Cajanus indicus</name>
    <dbReference type="NCBI Taxonomy" id="3821"/>
    <lineage>
        <taxon>Eukaryota</taxon>
        <taxon>Viridiplantae</taxon>
        <taxon>Streptophyta</taxon>
        <taxon>Embryophyta</taxon>
        <taxon>Tracheophyta</taxon>
        <taxon>Spermatophyta</taxon>
        <taxon>Magnoliopsida</taxon>
        <taxon>eudicotyledons</taxon>
        <taxon>Gunneridae</taxon>
        <taxon>Pentapetalae</taxon>
        <taxon>rosids</taxon>
        <taxon>fabids</taxon>
        <taxon>Fabales</taxon>
        <taxon>Fabaceae</taxon>
        <taxon>Papilionoideae</taxon>
        <taxon>50 kb inversion clade</taxon>
        <taxon>NPAAA clade</taxon>
        <taxon>indigoferoid/millettioid clade</taxon>
        <taxon>Phaseoleae</taxon>
        <taxon>Cajanus</taxon>
    </lineage>
</organism>
<gene>
    <name evidence="1" type="ORF">KK1_029666</name>
</gene>
<dbReference type="PANTHER" id="PTHR37249">
    <property type="entry name" value="OS03G0206201 PROTEIN"/>
    <property type="match status" value="1"/>
</dbReference>
<dbReference type="Proteomes" id="UP000075243">
    <property type="component" value="Unassembled WGS sequence"/>
</dbReference>
<dbReference type="AlphaFoldDB" id="A0A151S1Q8"/>
<sequence>MYDTTQNHMCKIRYCSYSTQATQESNFPYLESEVKLNKREEKKRTLNNPQHNFKQINNLIQDLIATNYGDKATPITVSRKLKENGCNIKSSIEGDIGQVNLNDYGSVDPVPSTFQASVHAGPIEHGTPLNPYIIPKPSPPPKF</sequence>
<dbReference type="PANTHER" id="PTHR37249:SF3">
    <property type="entry name" value="OS03G0206201 PROTEIN"/>
    <property type="match status" value="1"/>
</dbReference>
<name>A0A151S1Q8_CAJCA</name>
<reference evidence="1" key="1">
    <citation type="journal article" date="2012" name="Nat. Biotechnol.">
        <title>Draft genome sequence of pigeonpea (Cajanus cajan), an orphan legume crop of resource-poor farmers.</title>
        <authorList>
            <person name="Varshney R.K."/>
            <person name="Chen W."/>
            <person name="Li Y."/>
            <person name="Bharti A.K."/>
            <person name="Saxena R.K."/>
            <person name="Schlueter J.A."/>
            <person name="Donoghue M.T."/>
            <person name="Azam S."/>
            <person name="Fan G."/>
            <person name="Whaley A.M."/>
            <person name="Farmer A.D."/>
            <person name="Sheridan J."/>
            <person name="Iwata A."/>
            <person name="Tuteja R."/>
            <person name="Penmetsa R.V."/>
            <person name="Wu W."/>
            <person name="Upadhyaya H.D."/>
            <person name="Yang S.P."/>
            <person name="Shah T."/>
            <person name="Saxena K.B."/>
            <person name="Michael T."/>
            <person name="McCombie W.R."/>
            <person name="Yang B."/>
            <person name="Zhang G."/>
            <person name="Yang H."/>
            <person name="Wang J."/>
            <person name="Spillane C."/>
            <person name="Cook D.R."/>
            <person name="May G.D."/>
            <person name="Xu X."/>
            <person name="Jackson S.A."/>
        </authorList>
    </citation>
    <scope>NUCLEOTIDE SEQUENCE [LARGE SCALE GENOMIC DNA]</scope>
</reference>
<evidence type="ECO:0000313" key="1">
    <source>
        <dbReference type="EMBL" id="KYP48684.1"/>
    </source>
</evidence>